<dbReference type="GO" id="GO:0005524">
    <property type="term" value="F:ATP binding"/>
    <property type="evidence" value="ECO:0007669"/>
    <property type="project" value="InterPro"/>
</dbReference>
<dbReference type="InterPro" id="IPR000719">
    <property type="entry name" value="Prot_kinase_dom"/>
</dbReference>
<dbReference type="GO" id="GO:0004674">
    <property type="term" value="F:protein serine/threonine kinase activity"/>
    <property type="evidence" value="ECO:0000318"/>
    <property type="project" value="GO_Central"/>
</dbReference>
<dbReference type="STRING" id="164328.H3GC06"/>
<dbReference type="InterPro" id="IPR011009">
    <property type="entry name" value="Kinase-like_dom_sf"/>
</dbReference>
<evidence type="ECO:0000313" key="3">
    <source>
        <dbReference type="Proteomes" id="UP000005238"/>
    </source>
</evidence>
<sequence>MFVLIAGVVVVILLMYVLAWQWITYRKDRPSETLSRASSHDFYSIFNRDFEDHETMRVRLAADPIIVTNRLAYDEVKLGRCISRGGFGLVFTGTYRSRPVAIKKIRVNKDAEADQIEQFIREIALMAILRHPRIVEFIGVAWEAVVDLSAVTELMTRGDLSTVLRANQLTWGDHKATIALHIVEALAYLHSLNPKVIHRDLKSNNVLLNEEMEAKLIDFGISRERHGTETHMTAGMGTSFWIAPEVLRGQDYNEKADVFSFGVVLSELDTNDYPYWNATNPPGGKLQEGEILLLVAAGQMRPSFSTECPAPILGVASHCLQVRPEDRPSAAELLQVFQELLLVQSMSSNTRVSSLSMDRIGNGKE</sequence>
<dbReference type="PANTHER" id="PTHR44329:SF214">
    <property type="entry name" value="PROTEIN KINASE DOMAIN-CONTAINING PROTEIN"/>
    <property type="match status" value="1"/>
</dbReference>
<evidence type="ECO:0000259" key="1">
    <source>
        <dbReference type="PROSITE" id="PS50011"/>
    </source>
</evidence>
<dbReference type="EnsemblProtists" id="Phyra72889">
    <property type="protein sequence ID" value="Phyra72889"/>
    <property type="gene ID" value="Phyra72889"/>
</dbReference>
<dbReference type="eggNOG" id="KOG0192">
    <property type="taxonomic scope" value="Eukaryota"/>
</dbReference>
<dbReference type="OMA" id="WEIITRM"/>
<feature type="domain" description="Protein kinase" evidence="1">
    <location>
        <begin position="76"/>
        <end position="341"/>
    </location>
</feature>
<proteinExistence type="predicted"/>
<reference evidence="3" key="1">
    <citation type="journal article" date="2006" name="Science">
        <title>Phytophthora genome sequences uncover evolutionary origins and mechanisms of pathogenesis.</title>
        <authorList>
            <person name="Tyler B.M."/>
            <person name="Tripathy S."/>
            <person name="Zhang X."/>
            <person name="Dehal P."/>
            <person name="Jiang R.H."/>
            <person name="Aerts A."/>
            <person name="Arredondo F.D."/>
            <person name="Baxter L."/>
            <person name="Bensasson D."/>
            <person name="Beynon J.L."/>
            <person name="Chapman J."/>
            <person name="Damasceno C.M."/>
            <person name="Dorrance A.E."/>
            <person name="Dou D."/>
            <person name="Dickerman A.W."/>
            <person name="Dubchak I.L."/>
            <person name="Garbelotto M."/>
            <person name="Gijzen M."/>
            <person name="Gordon S.G."/>
            <person name="Govers F."/>
            <person name="Grunwald N.J."/>
            <person name="Huang W."/>
            <person name="Ivors K.L."/>
            <person name="Jones R.W."/>
            <person name="Kamoun S."/>
            <person name="Krampis K."/>
            <person name="Lamour K.H."/>
            <person name="Lee M.K."/>
            <person name="McDonald W.H."/>
            <person name="Medina M."/>
            <person name="Meijer H.J."/>
            <person name="Nordberg E.K."/>
            <person name="Maclean D.J."/>
            <person name="Ospina-Giraldo M.D."/>
            <person name="Morris P.F."/>
            <person name="Phuntumart V."/>
            <person name="Putnam N.H."/>
            <person name="Rash S."/>
            <person name="Rose J.K."/>
            <person name="Sakihama Y."/>
            <person name="Salamov A.A."/>
            <person name="Savidor A."/>
            <person name="Scheuring C.F."/>
            <person name="Smith B.M."/>
            <person name="Sobral B.W."/>
            <person name="Terry A."/>
            <person name="Torto-Alalibo T.A."/>
            <person name="Win J."/>
            <person name="Xu Z."/>
            <person name="Zhang H."/>
            <person name="Grigoriev I.V."/>
            <person name="Rokhsar D.S."/>
            <person name="Boore J.L."/>
        </authorList>
    </citation>
    <scope>NUCLEOTIDE SEQUENCE [LARGE SCALE GENOMIC DNA]</scope>
    <source>
        <strain evidence="3">Pr102</strain>
    </source>
</reference>
<dbReference type="SUPFAM" id="SSF56112">
    <property type="entry name" value="Protein kinase-like (PK-like)"/>
    <property type="match status" value="1"/>
</dbReference>
<evidence type="ECO:0000313" key="2">
    <source>
        <dbReference type="EnsemblProtists" id="Phyra72889"/>
    </source>
</evidence>
<dbReference type="SMART" id="SM00220">
    <property type="entry name" value="S_TKc"/>
    <property type="match status" value="1"/>
</dbReference>
<dbReference type="AlphaFoldDB" id="H3GC06"/>
<dbReference type="Gene3D" id="3.30.200.20">
    <property type="entry name" value="Phosphorylase Kinase, domain 1"/>
    <property type="match status" value="1"/>
</dbReference>
<dbReference type="VEuPathDB" id="FungiDB:KRP23_12415"/>
<dbReference type="PANTHER" id="PTHR44329">
    <property type="entry name" value="SERINE/THREONINE-PROTEIN KINASE TNNI3K-RELATED"/>
    <property type="match status" value="1"/>
</dbReference>
<dbReference type="EMBL" id="DS565998">
    <property type="status" value="NOT_ANNOTATED_CDS"/>
    <property type="molecule type" value="Genomic_DNA"/>
</dbReference>
<organism evidence="2 3">
    <name type="scientific">Phytophthora ramorum</name>
    <name type="common">Sudden oak death agent</name>
    <dbReference type="NCBI Taxonomy" id="164328"/>
    <lineage>
        <taxon>Eukaryota</taxon>
        <taxon>Sar</taxon>
        <taxon>Stramenopiles</taxon>
        <taxon>Oomycota</taxon>
        <taxon>Peronosporomycetes</taxon>
        <taxon>Peronosporales</taxon>
        <taxon>Peronosporaceae</taxon>
        <taxon>Phytophthora</taxon>
    </lineage>
</organism>
<dbReference type="CDD" id="cd13999">
    <property type="entry name" value="STKc_MAP3K-like"/>
    <property type="match status" value="1"/>
</dbReference>
<dbReference type="HOGENOM" id="CLU_000288_7_35_1"/>
<dbReference type="GO" id="GO:0007165">
    <property type="term" value="P:signal transduction"/>
    <property type="evidence" value="ECO:0000318"/>
    <property type="project" value="GO_Central"/>
</dbReference>
<dbReference type="InterPro" id="IPR008271">
    <property type="entry name" value="Ser/Thr_kinase_AS"/>
</dbReference>
<dbReference type="InParanoid" id="H3GC06"/>
<name>H3GC06_PHYRM</name>
<keyword evidence="3" id="KW-1185">Reference proteome</keyword>
<dbReference type="VEuPathDB" id="FungiDB:KRP22_13091"/>
<reference evidence="2" key="2">
    <citation type="submission" date="2015-06" db="UniProtKB">
        <authorList>
            <consortium name="EnsemblProtists"/>
        </authorList>
    </citation>
    <scope>IDENTIFICATION</scope>
    <source>
        <strain evidence="2">Pr102</strain>
    </source>
</reference>
<dbReference type="InterPro" id="IPR051681">
    <property type="entry name" value="Ser/Thr_Kinases-Pseudokinases"/>
</dbReference>
<dbReference type="PROSITE" id="PS50011">
    <property type="entry name" value="PROTEIN_KINASE_DOM"/>
    <property type="match status" value="1"/>
</dbReference>
<dbReference type="Proteomes" id="UP000005238">
    <property type="component" value="Unassembled WGS sequence"/>
</dbReference>
<accession>H3GC06</accession>
<dbReference type="Gene3D" id="1.10.510.10">
    <property type="entry name" value="Transferase(Phosphotransferase) domain 1"/>
    <property type="match status" value="1"/>
</dbReference>
<dbReference type="PROSITE" id="PS00108">
    <property type="entry name" value="PROTEIN_KINASE_ST"/>
    <property type="match status" value="1"/>
</dbReference>
<dbReference type="Pfam" id="PF00069">
    <property type="entry name" value="Pkinase"/>
    <property type="match status" value="1"/>
</dbReference>
<protein>
    <recommendedName>
        <fullName evidence="1">Protein kinase domain-containing protein</fullName>
    </recommendedName>
</protein>